<dbReference type="PANTHER" id="PTHR38886:SF1">
    <property type="entry name" value="NACHT-NTPASE AND P-LOOP NTPASES N-TERMINAL DOMAIN-CONTAINING PROTEIN"/>
    <property type="match status" value="1"/>
</dbReference>
<feature type="domain" description="Ubiquitin-like" evidence="2">
    <location>
        <begin position="286"/>
        <end position="365"/>
    </location>
</feature>
<organism evidence="3 4">
    <name type="scientific">Diplogelasinospora grovesii</name>
    <dbReference type="NCBI Taxonomy" id="303347"/>
    <lineage>
        <taxon>Eukaryota</taxon>
        <taxon>Fungi</taxon>
        <taxon>Dikarya</taxon>
        <taxon>Ascomycota</taxon>
        <taxon>Pezizomycotina</taxon>
        <taxon>Sordariomycetes</taxon>
        <taxon>Sordariomycetidae</taxon>
        <taxon>Sordariales</taxon>
        <taxon>Diplogelasinosporaceae</taxon>
        <taxon>Diplogelasinospora</taxon>
    </lineage>
</organism>
<dbReference type="EMBL" id="MU853872">
    <property type="protein sequence ID" value="KAK3936798.1"/>
    <property type="molecule type" value="Genomic_DNA"/>
</dbReference>
<gene>
    <name evidence="3" type="ORF">QBC46DRAFT_394230</name>
</gene>
<dbReference type="AlphaFoldDB" id="A0AAN6S1R2"/>
<evidence type="ECO:0000313" key="4">
    <source>
        <dbReference type="Proteomes" id="UP001303473"/>
    </source>
</evidence>
<feature type="compositionally biased region" description="Basic and acidic residues" evidence="1">
    <location>
        <begin position="520"/>
        <end position="547"/>
    </location>
</feature>
<feature type="compositionally biased region" description="Basic and acidic residues" evidence="1">
    <location>
        <begin position="498"/>
        <end position="511"/>
    </location>
</feature>
<keyword evidence="4" id="KW-1185">Reference proteome</keyword>
<dbReference type="Pfam" id="PF22893">
    <property type="entry name" value="ULD_2"/>
    <property type="match status" value="1"/>
</dbReference>
<feature type="compositionally biased region" description="Basic and acidic residues" evidence="1">
    <location>
        <begin position="158"/>
        <end position="173"/>
    </location>
</feature>
<evidence type="ECO:0000313" key="3">
    <source>
        <dbReference type="EMBL" id="KAK3936798.1"/>
    </source>
</evidence>
<accession>A0AAN6S1R2</accession>
<comment type="caution">
    <text evidence="3">The sequence shown here is derived from an EMBL/GenBank/DDBJ whole genome shotgun (WGS) entry which is preliminary data.</text>
</comment>
<proteinExistence type="predicted"/>
<dbReference type="Proteomes" id="UP001303473">
    <property type="component" value="Unassembled WGS sequence"/>
</dbReference>
<sequence>MSFGYSVGDVMGGANLAYQLLRIMADTKGASREYQEAMSELGAIQQAFIQVSHMKSHEMMPQATINGAEHIVMSSMDTLAKFLERTKTYQRRLSNPHDRSFQSSWCKVGWTLYKAHELRALRDTLHSKLTSVNTLLMAASYYHPLPVAIARYRVDDSDRRASLPPEQETKEPGTSELSTTLRGQTDNIALSEPNPSIPSLAQQTSSIANQTIFQESISSMPQRVVKASVPLSISHDTVGRVAELTGKFIKAESPGAPAALGLQLKEIRDLLSNLSGIQKPQQENLYIKFKDAVGRKFSFPFGHCHTWQGMEELITQAFLHVDVIGPHVREGHYDLMGPNGDIILPSIWERVIQPDWAVTMHMWPMDKTPGPLAHGIHGGLRDMRGLQIGPSGARSPGGRIPGGLPPTPSIPPGGWNGGGRGREPVPGTSVNDRGAVNPGKLLKRSSASSGASVLRWMAGGTHQKAGKSNKKHVAPEGGDGTDCHEEPLQSSMENTTAELRDFEKDQAILEEHDSDSETGNGDKTESGCDDADSRSGSEDRCECSESE</sequence>
<evidence type="ECO:0000256" key="1">
    <source>
        <dbReference type="SAM" id="MobiDB-lite"/>
    </source>
</evidence>
<dbReference type="PANTHER" id="PTHR38886">
    <property type="entry name" value="SESA DOMAIN-CONTAINING PROTEIN"/>
    <property type="match status" value="1"/>
</dbReference>
<protein>
    <recommendedName>
        <fullName evidence="2">Ubiquitin-like domain-containing protein</fullName>
    </recommendedName>
</protein>
<dbReference type="InterPro" id="IPR054464">
    <property type="entry name" value="ULD_fung"/>
</dbReference>
<feature type="region of interest" description="Disordered" evidence="1">
    <location>
        <begin position="387"/>
        <end position="547"/>
    </location>
</feature>
<reference evidence="4" key="1">
    <citation type="journal article" date="2023" name="Mol. Phylogenet. Evol.">
        <title>Genome-scale phylogeny and comparative genomics of the fungal order Sordariales.</title>
        <authorList>
            <person name="Hensen N."/>
            <person name="Bonometti L."/>
            <person name="Westerberg I."/>
            <person name="Brannstrom I.O."/>
            <person name="Guillou S."/>
            <person name="Cros-Aarteil S."/>
            <person name="Calhoun S."/>
            <person name="Haridas S."/>
            <person name="Kuo A."/>
            <person name="Mondo S."/>
            <person name="Pangilinan J."/>
            <person name="Riley R."/>
            <person name="LaButti K."/>
            <person name="Andreopoulos B."/>
            <person name="Lipzen A."/>
            <person name="Chen C."/>
            <person name="Yan M."/>
            <person name="Daum C."/>
            <person name="Ng V."/>
            <person name="Clum A."/>
            <person name="Steindorff A."/>
            <person name="Ohm R.A."/>
            <person name="Martin F."/>
            <person name="Silar P."/>
            <person name="Natvig D.O."/>
            <person name="Lalanne C."/>
            <person name="Gautier V."/>
            <person name="Ament-Velasquez S.L."/>
            <person name="Kruys A."/>
            <person name="Hutchinson M.I."/>
            <person name="Powell A.J."/>
            <person name="Barry K."/>
            <person name="Miller A.N."/>
            <person name="Grigoriev I.V."/>
            <person name="Debuchy R."/>
            <person name="Gladieux P."/>
            <person name="Hiltunen Thoren M."/>
            <person name="Johannesson H."/>
        </authorList>
    </citation>
    <scope>NUCLEOTIDE SEQUENCE [LARGE SCALE GENOMIC DNA]</scope>
    <source>
        <strain evidence="4">CBS 340.73</strain>
    </source>
</reference>
<feature type="region of interest" description="Disordered" evidence="1">
    <location>
        <begin position="158"/>
        <end position="180"/>
    </location>
</feature>
<feature type="compositionally biased region" description="Polar residues" evidence="1">
    <location>
        <begin position="488"/>
        <end position="497"/>
    </location>
</feature>
<evidence type="ECO:0000259" key="2">
    <source>
        <dbReference type="Pfam" id="PF22893"/>
    </source>
</evidence>
<name>A0AAN6S1R2_9PEZI</name>